<accession>A0ABV4TBH2</accession>
<keyword evidence="3 6" id="KW-0378">Hydrolase</keyword>
<dbReference type="SMART" id="SM00226">
    <property type="entry name" value="LMWPc"/>
    <property type="match status" value="1"/>
</dbReference>
<dbReference type="InterPro" id="IPR023485">
    <property type="entry name" value="Ptyr_pPase"/>
</dbReference>
<dbReference type="InterPro" id="IPR017867">
    <property type="entry name" value="Tyr_phospatase_low_mol_wt"/>
</dbReference>
<sequence length="155" mass="17569">MSVKILMVCLGNICRSPLAEGILSSKLPQEKFTVDSAGTGSWHIGHQPDARSITVAKKYQLDISKQRGRQFKTSDFDAFDYIYVMDQSNYNAVIQLAKNEIHKSKVQMILNELYPNENVDVPDPYFGMENGFETVYQMLNETCDSIAQKLMAKHP</sequence>
<evidence type="ECO:0000259" key="5">
    <source>
        <dbReference type="SMART" id="SM00226"/>
    </source>
</evidence>
<dbReference type="PANTHER" id="PTHR11717">
    <property type="entry name" value="LOW MOLECULAR WEIGHT PROTEIN TYROSINE PHOSPHATASE"/>
    <property type="match status" value="1"/>
</dbReference>
<protein>
    <recommendedName>
        <fullName evidence="2">protein-tyrosine-phosphatase</fullName>
        <ecNumber evidence="2">3.1.3.48</ecNumber>
    </recommendedName>
</protein>
<dbReference type="SUPFAM" id="SSF52788">
    <property type="entry name" value="Phosphotyrosine protein phosphatases I"/>
    <property type="match status" value="1"/>
</dbReference>
<dbReference type="InterPro" id="IPR036196">
    <property type="entry name" value="Ptyr_pPase_sf"/>
</dbReference>
<dbReference type="Pfam" id="PF01451">
    <property type="entry name" value="LMWPc"/>
    <property type="match status" value="1"/>
</dbReference>
<dbReference type="Gene3D" id="3.40.50.2300">
    <property type="match status" value="1"/>
</dbReference>
<comment type="caution">
    <text evidence="6">The sequence shown here is derived from an EMBL/GenBank/DDBJ whole genome shotgun (WGS) entry which is preliminary data.</text>
</comment>
<evidence type="ECO:0000256" key="2">
    <source>
        <dbReference type="ARBA" id="ARBA00013064"/>
    </source>
</evidence>
<evidence type="ECO:0000313" key="7">
    <source>
        <dbReference type="Proteomes" id="UP001574169"/>
    </source>
</evidence>
<dbReference type="Proteomes" id="UP001574169">
    <property type="component" value="Unassembled WGS sequence"/>
</dbReference>
<dbReference type="GO" id="GO:0004725">
    <property type="term" value="F:protein tyrosine phosphatase activity"/>
    <property type="evidence" value="ECO:0007669"/>
    <property type="project" value="UniProtKB-EC"/>
</dbReference>
<comment type="similarity">
    <text evidence="1">Belongs to the low molecular weight phosphotyrosine protein phosphatase family.</text>
</comment>
<feature type="domain" description="Phosphotyrosine protein phosphatase I" evidence="5">
    <location>
        <begin position="3"/>
        <end position="149"/>
    </location>
</feature>
<name>A0ABV4TBH2_9FLAO</name>
<proteinExistence type="inferred from homology"/>
<gene>
    <name evidence="6" type="ORF">AAGV28_03030</name>
</gene>
<organism evidence="6 7">
    <name type="scientific">Flavobacterium zubiriense</name>
    <dbReference type="NCBI Taxonomy" id="3138075"/>
    <lineage>
        <taxon>Bacteria</taxon>
        <taxon>Pseudomonadati</taxon>
        <taxon>Bacteroidota</taxon>
        <taxon>Flavobacteriia</taxon>
        <taxon>Flavobacteriales</taxon>
        <taxon>Flavobacteriaceae</taxon>
        <taxon>Flavobacterium</taxon>
    </lineage>
</organism>
<dbReference type="EC" id="3.1.3.48" evidence="2"/>
<dbReference type="InterPro" id="IPR050438">
    <property type="entry name" value="LMW_PTPase"/>
</dbReference>
<evidence type="ECO:0000313" key="6">
    <source>
        <dbReference type="EMBL" id="MFA9190336.1"/>
    </source>
</evidence>
<evidence type="ECO:0000256" key="4">
    <source>
        <dbReference type="ARBA" id="ARBA00022912"/>
    </source>
</evidence>
<evidence type="ECO:0000256" key="1">
    <source>
        <dbReference type="ARBA" id="ARBA00011063"/>
    </source>
</evidence>
<dbReference type="CDD" id="cd16343">
    <property type="entry name" value="LMWPTP"/>
    <property type="match status" value="1"/>
</dbReference>
<evidence type="ECO:0000256" key="3">
    <source>
        <dbReference type="ARBA" id="ARBA00022801"/>
    </source>
</evidence>
<reference evidence="6 7" key="1">
    <citation type="submission" date="2024-04" db="EMBL/GenBank/DDBJ databases">
        <title>New Clade of Flavobacterium.</title>
        <authorList>
            <person name="Matos L."/>
            <person name="Proenca D.N."/>
            <person name="Fransisco R.M."/>
            <person name="Chung A.P."/>
            <person name="Maccario L."/>
            <person name="Sorensen S.J."/>
            <person name="Morais P.V."/>
        </authorList>
    </citation>
    <scope>NUCLEOTIDE SEQUENCE [LARGE SCALE GENOMIC DNA]</scope>
    <source>
        <strain evidence="6 7">FZUC8N2.13</strain>
    </source>
</reference>
<keyword evidence="7" id="KW-1185">Reference proteome</keyword>
<dbReference type="EMBL" id="JBCFQL010000002">
    <property type="protein sequence ID" value="MFA9190336.1"/>
    <property type="molecule type" value="Genomic_DNA"/>
</dbReference>
<dbReference type="PANTHER" id="PTHR11717:SF7">
    <property type="entry name" value="LOW MOLECULAR WEIGHT PHOSPHOTYROSINE PROTEIN PHOSPHATASE"/>
    <property type="match status" value="1"/>
</dbReference>
<dbReference type="PRINTS" id="PR00719">
    <property type="entry name" value="LMWPTPASE"/>
</dbReference>
<keyword evidence="4" id="KW-0904">Protein phosphatase</keyword>
<dbReference type="RefSeq" id="WP_373405348.1">
    <property type="nucleotide sequence ID" value="NZ_JBCFQL010000002.1"/>
</dbReference>